<dbReference type="InterPro" id="IPR027417">
    <property type="entry name" value="P-loop_NTPase"/>
</dbReference>
<dbReference type="AlphaFoldDB" id="A0AA41VCU1"/>
<dbReference type="InterPro" id="IPR044974">
    <property type="entry name" value="Disease_R_plants"/>
</dbReference>
<evidence type="ECO:0000256" key="3">
    <source>
        <dbReference type="ARBA" id="ARBA00022490"/>
    </source>
</evidence>
<dbReference type="Pfam" id="PF23559">
    <property type="entry name" value="WHD_DRP"/>
    <property type="match status" value="1"/>
</dbReference>
<dbReference type="InterPro" id="IPR002182">
    <property type="entry name" value="NB-ARC"/>
</dbReference>
<dbReference type="Gene3D" id="1.10.10.10">
    <property type="entry name" value="Winged helix-like DNA-binding domain superfamily/Winged helix DNA-binding domain"/>
    <property type="match status" value="1"/>
</dbReference>
<proteinExistence type="predicted"/>
<dbReference type="Pfam" id="PF23598">
    <property type="entry name" value="LRR_14"/>
    <property type="match status" value="1"/>
</dbReference>
<name>A0AA41VCU1_PAPNU</name>
<evidence type="ECO:0000256" key="1">
    <source>
        <dbReference type="ARBA" id="ARBA00002074"/>
    </source>
</evidence>
<evidence type="ECO:0000256" key="2">
    <source>
        <dbReference type="ARBA" id="ARBA00004496"/>
    </source>
</evidence>
<dbReference type="InterPro" id="IPR042197">
    <property type="entry name" value="Apaf_helical"/>
</dbReference>
<dbReference type="PRINTS" id="PR00364">
    <property type="entry name" value="DISEASERSIST"/>
</dbReference>
<dbReference type="Pfam" id="PF18052">
    <property type="entry name" value="Rx_N"/>
    <property type="match status" value="1"/>
</dbReference>
<evidence type="ECO:0000313" key="12">
    <source>
        <dbReference type="EMBL" id="MCL7038869.1"/>
    </source>
</evidence>
<organism evidence="12 13">
    <name type="scientific">Papaver nudicaule</name>
    <name type="common">Iceland poppy</name>
    <dbReference type="NCBI Taxonomy" id="74823"/>
    <lineage>
        <taxon>Eukaryota</taxon>
        <taxon>Viridiplantae</taxon>
        <taxon>Streptophyta</taxon>
        <taxon>Embryophyta</taxon>
        <taxon>Tracheophyta</taxon>
        <taxon>Spermatophyta</taxon>
        <taxon>Magnoliopsida</taxon>
        <taxon>Ranunculales</taxon>
        <taxon>Papaveraceae</taxon>
        <taxon>Papaveroideae</taxon>
        <taxon>Papaver</taxon>
    </lineage>
</organism>
<evidence type="ECO:0000259" key="9">
    <source>
        <dbReference type="Pfam" id="PF18052"/>
    </source>
</evidence>
<dbReference type="EMBL" id="JAJJMA010194877">
    <property type="protein sequence ID" value="MCL7038869.1"/>
    <property type="molecule type" value="Genomic_DNA"/>
</dbReference>
<dbReference type="InterPro" id="IPR058922">
    <property type="entry name" value="WHD_DRP"/>
</dbReference>
<evidence type="ECO:0000259" key="10">
    <source>
        <dbReference type="Pfam" id="PF23559"/>
    </source>
</evidence>
<feature type="domain" description="Disease resistance protein winged helix" evidence="10">
    <location>
        <begin position="438"/>
        <end position="508"/>
    </location>
</feature>
<keyword evidence="13" id="KW-1185">Reference proteome</keyword>
<dbReference type="Gene3D" id="1.10.8.430">
    <property type="entry name" value="Helical domain of apoptotic protease-activating factors"/>
    <property type="match status" value="1"/>
</dbReference>
<dbReference type="Proteomes" id="UP001177140">
    <property type="component" value="Unassembled WGS sequence"/>
</dbReference>
<keyword evidence="4" id="KW-0381">Hypersensitive response</keyword>
<accession>A0AA41VCU1</accession>
<dbReference type="InterPro" id="IPR032675">
    <property type="entry name" value="LRR_dom_sf"/>
</dbReference>
<dbReference type="SUPFAM" id="SSF52058">
    <property type="entry name" value="L domain-like"/>
    <property type="match status" value="1"/>
</dbReference>
<comment type="subcellular location">
    <subcellularLocation>
        <location evidence="2">Cytoplasm</location>
    </subcellularLocation>
</comment>
<evidence type="ECO:0000256" key="7">
    <source>
        <dbReference type="ARBA" id="ARBA00022821"/>
    </source>
</evidence>
<dbReference type="InterPro" id="IPR036388">
    <property type="entry name" value="WH-like_DNA-bd_sf"/>
</dbReference>
<dbReference type="Gene3D" id="3.80.10.10">
    <property type="entry name" value="Ribonuclease Inhibitor"/>
    <property type="match status" value="2"/>
</dbReference>
<dbReference type="Gene3D" id="1.20.5.4130">
    <property type="match status" value="1"/>
</dbReference>
<dbReference type="CDD" id="cd14798">
    <property type="entry name" value="RX-CC_like"/>
    <property type="match status" value="1"/>
</dbReference>
<dbReference type="GO" id="GO:0043531">
    <property type="term" value="F:ADP binding"/>
    <property type="evidence" value="ECO:0007669"/>
    <property type="project" value="InterPro"/>
</dbReference>
<dbReference type="Pfam" id="PF00931">
    <property type="entry name" value="NB-ARC"/>
    <property type="match status" value="1"/>
</dbReference>
<dbReference type="Gene3D" id="3.40.50.300">
    <property type="entry name" value="P-loop containing nucleotide triphosphate hydrolases"/>
    <property type="match status" value="1"/>
</dbReference>
<keyword evidence="7" id="KW-0611">Plant defense</keyword>
<dbReference type="InterPro" id="IPR041118">
    <property type="entry name" value="Rx_N"/>
</dbReference>
<dbReference type="InterPro" id="IPR055414">
    <property type="entry name" value="LRR_R13L4/SHOC2-like"/>
</dbReference>
<dbReference type="FunFam" id="1.10.10.10:FF:000322">
    <property type="entry name" value="Probable disease resistance protein At1g63360"/>
    <property type="match status" value="1"/>
</dbReference>
<feature type="domain" description="Disease resistance R13L4/SHOC-2-like LRR" evidence="11">
    <location>
        <begin position="580"/>
        <end position="895"/>
    </location>
</feature>
<dbReference type="PANTHER" id="PTHR23155">
    <property type="entry name" value="DISEASE RESISTANCE PROTEIN RP"/>
    <property type="match status" value="1"/>
</dbReference>
<dbReference type="GO" id="GO:0009626">
    <property type="term" value="P:plant-type hypersensitive response"/>
    <property type="evidence" value="ECO:0007669"/>
    <property type="project" value="UniProtKB-KW"/>
</dbReference>
<evidence type="ECO:0000259" key="8">
    <source>
        <dbReference type="Pfam" id="PF00931"/>
    </source>
</evidence>
<evidence type="ECO:0000259" key="11">
    <source>
        <dbReference type="Pfam" id="PF23598"/>
    </source>
</evidence>
<dbReference type="PANTHER" id="PTHR23155:SF1152">
    <property type="entry name" value="AAA+ ATPASE DOMAIN-CONTAINING PROTEIN"/>
    <property type="match status" value="1"/>
</dbReference>
<feature type="domain" description="Disease resistance N-terminal" evidence="9">
    <location>
        <begin position="9"/>
        <end position="92"/>
    </location>
</feature>
<protein>
    <submittedName>
        <fullName evidence="12">Uncharacterized protein</fullName>
    </submittedName>
</protein>
<comment type="caution">
    <text evidence="12">The sequence shown here is derived from an EMBL/GenBank/DDBJ whole genome shotgun (WGS) entry which is preliminary data.</text>
</comment>
<dbReference type="InterPro" id="IPR038005">
    <property type="entry name" value="RX-like_CC"/>
</dbReference>
<keyword evidence="6" id="KW-0547">Nucleotide-binding</keyword>
<evidence type="ECO:0000256" key="6">
    <source>
        <dbReference type="ARBA" id="ARBA00022741"/>
    </source>
</evidence>
<feature type="domain" description="NB-ARC" evidence="8">
    <location>
        <begin position="209"/>
        <end position="355"/>
    </location>
</feature>
<keyword evidence="5" id="KW-0677">Repeat</keyword>
<evidence type="ECO:0000256" key="5">
    <source>
        <dbReference type="ARBA" id="ARBA00022737"/>
    </source>
</evidence>
<sequence>MSSAAEGAAIKVLMETLTKLLIEEIQFLRGVKDELELLQSELEWMVPSFIAANKVVKSDTTLETWVKQLRGIIYQAEDVVDEFNIKIVNHKRLQMRSRPPMAILAWSKSLFTSTKQLPFVHSIGVRIEKINASASKLKQNKDNYGSVMAKVINGSPASMSLHQKIESRRTVIYEEEYRQDDYVNIHEGIVGQVMPLLTGIEGAGQDKPLRVISLVGMGGVGKTTLSKKLYDLSNGFDCSARVYISKSYTLVDLLKSIMNQCFGPTTDEQFSKEKLRAKLQGKKYLILLDDVWDMDVWDNFKGSFPPNKGSIVLLTTRHKEIARYASSSSITNIHELNVLNETESWQLFLNRVNPEPALEDLGKEMVKMCHGLPLAIEVLGGLLLSQPRERNAWAAVNLRARWLSSKDTDYSHKCPGILALSYDYMPYNLKQCFLYTSIFPEDSNISVTKLFQYWIAEGFVSKTHNQTMEDAAEASLEDLIRRNLIQVSRSGYDGKVKRYRMHDLIRDISLVESNNDQFSQIYGSIDKIYQEKPNTFRVAVYCKTGALNNKQGFHKSFHTKIRFLMCRNAHLEEYNFSSLFGGFKSLRVLEFFGYIKGGGRISFPKEIGELIHLRYLSFEKTKLEPINTSYLSKLVNLQTLNLDGCIDELMLDDKIWSFHELRHLYLKGVRPTPYNRSPGNSTVDKLRIDKLENLHLLHIQAGDWIDGGGLEKLTELRKLRIEECLHSHTEKISKAVAGLTQLQSLALISKTISTPIPQPISSIQFLNHTSLTRLHLSGKINGWSEHNSFPPNLCKLKLEWSSILEDPMPILERLPSLTFLLLGRNCSLGRNMVCSGGGFVCLETLKIVSLENLEVWTIENGALTSLRNLEIRGCRMLNEILDGLQRLTTLEDLKVADMPPQFRNKVETGGHKISHINSVEVLA</sequence>
<gene>
    <name evidence="12" type="ORF">MKW94_022842</name>
</gene>
<keyword evidence="3" id="KW-0963">Cytoplasm</keyword>
<comment type="function">
    <text evidence="1">Confers resistance to late blight (Phytophthora infestans) races carrying the avirulence gene Avr1. Resistance proteins guard the plant against pathogens that contain an appropriate avirulence protein via an indirect interaction with this avirulence protein. That triggers a defense system including the hypersensitive response, which restricts the pathogen growth.</text>
</comment>
<dbReference type="SUPFAM" id="SSF52540">
    <property type="entry name" value="P-loop containing nucleoside triphosphate hydrolases"/>
    <property type="match status" value="1"/>
</dbReference>
<evidence type="ECO:0000256" key="4">
    <source>
        <dbReference type="ARBA" id="ARBA00022667"/>
    </source>
</evidence>
<evidence type="ECO:0000313" key="13">
    <source>
        <dbReference type="Proteomes" id="UP001177140"/>
    </source>
</evidence>
<reference evidence="12" key="1">
    <citation type="submission" date="2022-03" db="EMBL/GenBank/DDBJ databases">
        <title>A functionally conserved STORR gene fusion in Papaver species that diverged 16.8 million years ago.</title>
        <authorList>
            <person name="Catania T."/>
        </authorList>
    </citation>
    <scope>NUCLEOTIDE SEQUENCE</scope>
    <source>
        <strain evidence="12">S-191538</strain>
    </source>
</reference>